<organism evidence="14 15">
    <name type="scientific">Novosphingobium beihaiensis</name>
    <dbReference type="NCBI Taxonomy" id="2930389"/>
    <lineage>
        <taxon>Bacteria</taxon>
        <taxon>Pseudomonadati</taxon>
        <taxon>Pseudomonadota</taxon>
        <taxon>Alphaproteobacteria</taxon>
        <taxon>Sphingomonadales</taxon>
        <taxon>Sphingomonadaceae</taxon>
        <taxon>Novosphingobium</taxon>
    </lineage>
</organism>
<keyword evidence="15" id="KW-1185">Reference proteome</keyword>
<proteinExistence type="inferred from homology"/>
<sequence length="735" mass="79191">MRRLKYLILAGSMMSAPALAQDGEERHGHDTSAVHGEQSRDILVTADYVDDLNVIGGISVLSGDDLVRDVRGQIGDTLTALPGVSATSFSPGASRPVLRGFQGERIRVLTDGLGSLDVSNTSTDHGVTIDPLTAERIEVLRGPAVLLFGSQAIGGAVNVIDRRIPRSMPEDGFHLDAQGGFGSAADDVSAGAAADFSLAPNIVAHVDGSYRHANDLRVGGFVLSPELRAEQRAVATEETEEGHLDEAEEASELANLRGRVPNSGVETYTLGGGLALINDGGSLGFSVGYYDSNYGVPSRPGAEHHHEEGDHDEDHEGEDHEEEGHEHGEEAVTIGMKQWRADVRGQINVDGDFLDAVRVRMGYADYEHTEFEGEEIGTVFRSDAYEGRLELVQANRGGWRGVTGFQGFIRDFKAIGAEAFVPPNRTAQLAVFTIQELQLGALGLELAGRYEHTSVRADAVRIGLGEDAPVIGSDRAFNAFSGAAGLTYDVAPDVEIGINGSRVTRAPSAEELLPNGPHIATQAFEIGNPNFKMEKSWGVEGYVRGSSGPLRFNLSAYAQWFDDYIYEAATGEEEDGLPVYQFRQTDARYYGIEGEIEARLVDTRRFGLTGNMVADYVDAELTDAELVDGGGNVPRIPPLRVRGGLSADAGLFGGRIEVEHVFEQDDVAAFETPTGDFTLVNASVQYHPFGERNETVLVLSANNIFDVDARRHASFTKDFVPLAGRDIRLSARVSF</sequence>
<comment type="subcellular location">
    <subcellularLocation>
        <location evidence="1 8">Cell outer membrane</location>
        <topology evidence="1 8">Multi-pass membrane protein</topology>
    </subcellularLocation>
</comment>
<dbReference type="EMBL" id="JALHLG010000047">
    <property type="protein sequence ID" value="MCJ2188832.1"/>
    <property type="molecule type" value="Genomic_DNA"/>
</dbReference>
<keyword evidence="6 8" id="KW-0472">Membrane</keyword>
<evidence type="ECO:0000256" key="3">
    <source>
        <dbReference type="ARBA" id="ARBA00022452"/>
    </source>
</evidence>
<dbReference type="InterPro" id="IPR037066">
    <property type="entry name" value="Plug_dom_sf"/>
</dbReference>
<feature type="compositionally biased region" description="Basic and acidic residues" evidence="10">
    <location>
        <begin position="301"/>
        <end position="329"/>
    </location>
</feature>
<accession>A0ABT0BUS9</accession>
<evidence type="ECO:0000256" key="10">
    <source>
        <dbReference type="SAM" id="MobiDB-lite"/>
    </source>
</evidence>
<evidence type="ECO:0000256" key="6">
    <source>
        <dbReference type="ARBA" id="ARBA00023136"/>
    </source>
</evidence>
<dbReference type="Gene3D" id="2.170.130.10">
    <property type="entry name" value="TonB-dependent receptor, plug domain"/>
    <property type="match status" value="1"/>
</dbReference>
<evidence type="ECO:0000256" key="9">
    <source>
        <dbReference type="RuleBase" id="RU003357"/>
    </source>
</evidence>
<dbReference type="InterPro" id="IPR012910">
    <property type="entry name" value="Plug_dom"/>
</dbReference>
<keyword evidence="4 8" id="KW-0812">Transmembrane</keyword>
<evidence type="ECO:0000313" key="14">
    <source>
        <dbReference type="EMBL" id="MCJ2188832.1"/>
    </source>
</evidence>
<keyword evidence="11" id="KW-0732">Signal</keyword>
<evidence type="ECO:0000256" key="4">
    <source>
        <dbReference type="ARBA" id="ARBA00022692"/>
    </source>
</evidence>
<dbReference type="SUPFAM" id="SSF56935">
    <property type="entry name" value="Porins"/>
    <property type="match status" value="1"/>
</dbReference>
<feature type="signal peptide" evidence="11">
    <location>
        <begin position="1"/>
        <end position="20"/>
    </location>
</feature>
<dbReference type="Pfam" id="PF00593">
    <property type="entry name" value="TonB_dep_Rec_b-barrel"/>
    <property type="match status" value="1"/>
</dbReference>
<evidence type="ECO:0000259" key="13">
    <source>
        <dbReference type="Pfam" id="PF07715"/>
    </source>
</evidence>
<dbReference type="InterPro" id="IPR036942">
    <property type="entry name" value="Beta-barrel_TonB_sf"/>
</dbReference>
<keyword evidence="14" id="KW-0675">Receptor</keyword>
<comment type="caution">
    <text evidence="14">The sequence shown here is derived from an EMBL/GenBank/DDBJ whole genome shotgun (WGS) entry which is preliminary data.</text>
</comment>
<evidence type="ECO:0000259" key="12">
    <source>
        <dbReference type="Pfam" id="PF00593"/>
    </source>
</evidence>
<dbReference type="PROSITE" id="PS52016">
    <property type="entry name" value="TONB_DEPENDENT_REC_3"/>
    <property type="match status" value="1"/>
</dbReference>
<dbReference type="PANTHER" id="PTHR30069">
    <property type="entry name" value="TONB-DEPENDENT OUTER MEMBRANE RECEPTOR"/>
    <property type="match status" value="1"/>
</dbReference>
<dbReference type="Gene3D" id="2.40.170.20">
    <property type="entry name" value="TonB-dependent receptor, beta-barrel domain"/>
    <property type="match status" value="1"/>
</dbReference>
<evidence type="ECO:0000256" key="8">
    <source>
        <dbReference type="PROSITE-ProRule" id="PRU01360"/>
    </source>
</evidence>
<dbReference type="Proteomes" id="UP001202281">
    <property type="component" value="Unassembled WGS sequence"/>
</dbReference>
<dbReference type="InterPro" id="IPR000531">
    <property type="entry name" value="Beta-barrel_TonB"/>
</dbReference>
<dbReference type="PANTHER" id="PTHR30069:SF40">
    <property type="entry name" value="TONB-DEPENDENT RECEPTOR NMB0964-RELATED"/>
    <property type="match status" value="1"/>
</dbReference>
<protein>
    <submittedName>
        <fullName evidence="14">TonB-dependent receptor</fullName>
    </submittedName>
</protein>
<feature type="domain" description="TonB-dependent receptor plug" evidence="13">
    <location>
        <begin position="54"/>
        <end position="156"/>
    </location>
</feature>
<feature type="chain" id="PRO_5046860292" evidence="11">
    <location>
        <begin position="21"/>
        <end position="735"/>
    </location>
</feature>
<evidence type="ECO:0000256" key="2">
    <source>
        <dbReference type="ARBA" id="ARBA00022448"/>
    </source>
</evidence>
<gene>
    <name evidence="14" type="ORF">MTR66_18675</name>
</gene>
<dbReference type="InterPro" id="IPR039426">
    <property type="entry name" value="TonB-dep_rcpt-like"/>
</dbReference>
<keyword evidence="3 8" id="KW-1134">Transmembrane beta strand</keyword>
<evidence type="ECO:0000256" key="5">
    <source>
        <dbReference type="ARBA" id="ARBA00023077"/>
    </source>
</evidence>
<keyword evidence="2 8" id="KW-0813">Transport</keyword>
<dbReference type="CDD" id="cd01347">
    <property type="entry name" value="ligand_gated_channel"/>
    <property type="match status" value="1"/>
</dbReference>
<evidence type="ECO:0000313" key="15">
    <source>
        <dbReference type="Proteomes" id="UP001202281"/>
    </source>
</evidence>
<name>A0ABT0BUS9_9SPHN</name>
<dbReference type="RefSeq" id="WP_243923778.1">
    <property type="nucleotide sequence ID" value="NZ_JALHLG010000047.1"/>
</dbReference>
<comment type="similarity">
    <text evidence="8 9">Belongs to the TonB-dependent receptor family.</text>
</comment>
<feature type="domain" description="TonB-dependent receptor-like beta-barrel" evidence="12">
    <location>
        <begin position="327"/>
        <end position="703"/>
    </location>
</feature>
<feature type="region of interest" description="Disordered" evidence="10">
    <location>
        <begin position="296"/>
        <end position="329"/>
    </location>
</feature>
<dbReference type="Pfam" id="PF07715">
    <property type="entry name" value="Plug"/>
    <property type="match status" value="1"/>
</dbReference>
<reference evidence="14 15" key="1">
    <citation type="submission" date="2022-04" db="EMBL/GenBank/DDBJ databases">
        <title>Identification of a novel bacterium isolated from mangrove sediments.</title>
        <authorList>
            <person name="Pan X."/>
        </authorList>
    </citation>
    <scope>NUCLEOTIDE SEQUENCE [LARGE SCALE GENOMIC DNA]</scope>
    <source>
        <strain evidence="14 15">B2638</strain>
    </source>
</reference>
<evidence type="ECO:0000256" key="1">
    <source>
        <dbReference type="ARBA" id="ARBA00004571"/>
    </source>
</evidence>
<keyword evidence="7 8" id="KW-0998">Cell outer membrane</keyword>
<keyword evidence="5 9" id="KW-0798">TonB box</keyword>
<evidence type="ECO:0000256" key="11">
    <source>
        <dbReference type="SAM" id="SignalP"/>
    </source>
</evidence>
<evidence type="ECO:0000256" key="7">
    <source>
        <dbReference type="ARBA" id="ARBA00023237"/>
    </source>
</evidence>